<sequence>MEITAIRIGNLPLQGMKLFVSTASSRSRFESIIRQPVTPTALQPKPMHIVSACFPQAEQPAKPRSRLYAILGR</sequence>
<comment type="caution">
    <text evidence="1">The sequence shown here is derived from an EMBL/GenBank/DDBJ whole genome shotgun (WGS) entry which is preliminary data.</text>
</comment>
<organism evidence="1 2">
    <name type="scientific">Candidatus Colimorpha enterica</name>
    <dbReference type="NCBI Taxonomy" id="3083063"/>
    <lineage>
        <taxon>Bacteria</taxon>
        <taxon>Pseudomonadati</taxon>
        <taxon>Bacteroidota</taxon>
        <taxon>Bacteroidia</taxon>
        <taxon>Bacteroidales</taxon>
        <taxon>Candidatus Colimorpha</taxon>
    </lineage>
</organism>
<protein>
    <submittedName>
        <fullName evidence="1">Resolvase domain protein</fullName>
    </submittedName>
</protein>
<reference evidence="1" key="1">
    <citation type="submission" date="2012-11" db="EMBL/GenBank/DDBJ databases">
        <title>Dependencies among metagenomic species, viruses, plasmids and units of genetic variation.</title>
        <authorList>
            <person name="Nielsen H.B."/>
            <person name="Almeida M."/>
            <person name="Juncker A.S."/>
            <person name="Rasmussen S."/>
            <person name="Li J."/>
            <person name="Sunagawa S."/>
            <person name="Plichta D."/>
            <person name="Gautier L."/>
            <person name="Le Chatelier E."/>
            <person name="Peletier E."/>
            <person name="Bonde I."/>
            <person name="Nielsen T."/>
            <person name="Manichanh C."/>
            <person name="Arumugam M."/>
            <person name="Batto J."/>
            <person name="Santos M.B.Q.D."/>
            <person name="Blom N."/>
            <person name="Borruel N."/>
            <person name="Burgdorf K.S."/>
            <person name="Boumezbeur F."/>
            <person name="Casellas F."/>
            <person name="Dore J."/>
            <person name="Guarner F."/>
            <person name="Hansen T."/>
            <person name="Hildebrand F."/>
            <person name="Kaas R.S."/>
            <person name="Kennedy S."/>
            <person name="Kristiansen K."/>
            <person name="Kultima J.R."/>
            <person name="Leonard P."/>
            <person name="Levenez F."/>
            <person name="Lund O."/>
            <person name="Moumen B."/>
            <person name="Le Paslier D."/>
            <person name="Pons N."/>
            <person name="Pedersen O."/>
            <person name="Prifti E."/>
            <person name="Qin J."/>
            <person name="Raes J."/>
            <person name="Tap J."/>
            <person name="Tims S."/>
            <person name="Ussery D.W."/>
            <person name="Yamada T."/>
            <person name="MetaHit consortium"/>
            <person name="Renault P."/>
            <person name="Sicheritz-Ponten T."/>
            <person name="Bork P."/>
            <person name="Wang J."/>
            <person name="Brunak S."/>
            <person name="Ehrlich S.D."/>
        </authorList>
    </citation>
    <scope>NUCLEOTIDE SEQUENCE [LARGE SCALE GENOMIC DNA]</scope>
</reference>
<gene>
    <name evidence="1" type="ORF">BN580_01258</name>
</gene>
<evidence type="ECO:0000313" key="2">
    <source>
        <dbReference type="Proteomes" id="UP000017938"/>
    </source>
</evidence>
<dbReference type="Proteomes" id="UP000017938">
    <property type="component" value="Unassembled WGS sequence"/>
</dbReference>
<dbReference type="EMBL" id="CBFW010000162">
    <property type="protein sequence ID" value="CDC73490.1"/>
    <property type="molecule type" value="Genomic_DNA"/>
</dbReference>
<proteinExistence type="predicted"/>
<name>R6TMP9_9BACT</name>
<evidence type="ECO:0000313" key="1">
    <source>
        <dbReference type="EMBL" id="CDC73490.1"/>
    </source>
</evidence>
<dbReference type="AlphaFoldDB" id="R6TMP9"/>
<accession>R6TMP9</accession>